<feature type="transmembrane region" description="Helical" evidence="5">
    <location>
        <begin position="154"/>
        <end position="177"/>
    </location>
</feature>
<keyword evidence="3 5" id="KW-1133">Transmembrane helix</keyword>
<dbReference type="InterPro" id="IPR036259">
    <property type="entry name" value="MFS_trans_sf"/>
</dbReference>
<feature type="transmembrane region" description="Helical" evidence="5">
    <location>
        <begin position="60"/>
        <end position="82"/>
    </location>
</feature>
<evidence type="ECO:0000256" key="1">
    <source>
        <dbReference type="ARBA" id="ARBA00004141"/>
    </source>
</evidence>
<feature type="transmembrane region" description="Helical" evidence="5">
    <location>
        <begin position="124"/>
        <end position="142"/>
    </location>
</feature>
<feature type="transmembrane region" description="Helical" evidence="5">
    <location>
        <begin position="340"/>
        <end position="361"/>
    </location>
</feature>
<feature type="transmembrane region" description="Helical" evidence="5">
    <location>
        <begin position="382"/>
        <end position="403"/>
    </location>
</feature>
<dbReference type="InterPro" id="IPR011701">
    <property type="entry name" value="MFS"/>
</dbReference>
<feature type="transmembrane region" description="Helical" evidence="5">
    <location>
        <begin position="184"/>
        <end position="207"/>
    </location>
</feature>
<dbReference type="EMBL" id="MCGR01000023">
    <property type="protein sequence ID" value="ORY81285.1"/>
    <property type="molecule type" value="Genomic_DNA"/>
</dbReference>
<accession>A0A1Y2FEL9</accession>
<feature type="transmembrane region" description="Helical" evidence="5">
    <location>
        <begin position="409"/>
        <end position="435"/>
    </location>
</feature>
<dbReference type="Gene3D" id="1.20.1250.20">
    <property type="entry name" value="MFS general substrate transporter like domains"/>
    <property type="match status" value="1"/>
</dbReference>
<evidence type="ECO:0000256" key="5">
    <source>
        <dbReference type="SAM" id="Phobius"/>
    </source>
</evidence>
<feature type="transmembrane region" description="Helical" evidence="5">
    <location>
        <begin position="94"/>
        <end position="112"/>
    </location>
</feature>
<proteinExistence type="predicted"/>
<dbReference type="GO" id="GO:0005886">
    <property type="term" value="C:plasma membrane"/>
    <property type="evidence" value="ECO:0007669"/>
    <property type="project" value="TreeGrafter"/>
</dbReference>
<organism evidence="6 7">
    <name type="scientific">Leucosporidium creatinivorum</name>
    <dbReference type="NCBI Taxonomy" id="106004"/>
    <lineage>
        <taxon>Eukaryota</taxon>
        <taxon>Fungi</taxon>
        <taxon>Dikarya</taxon>
        <taxon>Basidiomycota</taxon>
        <taxon>Pucciniomycotina</taxon>
        <taxon>Microbotryomycetes</taxon>
        <taxon>Leucosporidiales</taxon>
        <taxon>Leucosporidium</taxon>
    </lineage>
</organism>
<gene>
    <name evidence="6" type="ORF">BCR35DRAFT_341384</name>
</gene>
<dbReference type="InParanoid" id="A0A1Y2FEL9"/>
<dbReference type="STRING" id="106004.A0A1Y2FEL9"/>
<feature type="transmembrane region" description="Helical" evidence="5">
    <location>
        <begin position="462"/>
        <end position="481"/>
    </location>
</feature>
<reference evidence="6 7" key="1">
    <citation type="submission" date="2016-07" db="EMBL/GenBank/DDBJ databases">
        <title>Pervasive Adenine N6-methylation of Active Genes in Fungi.</title>
        <authorList>
            <consortium name="DOE Joint Genome Institute"/>
            <person name="Mondo S.J."/>
            <person name="Dannebaum R.O."/>
            <person name="Kuo R.C."/>
            <person name="Labutti K."/>
            <person name="Haridas S."/>
            <person name="Kuo A."/>
            <person name="Salamov A."/>
            <person name="Ahrendt S.R."/>
            <person name="Lipzen A."/>
            <person name="Sullivan W."/>
            <person name="Andreopoulos W.B."/>
            <person name="Clum A."/>
            <person name="Lindquist E."/>
            <person name="Daum C."/>
            <person name="Ramamoorthy G.K."/>
            <person name="Gryganskyi A."/>
            <person name="Culley D."/>
            <person name="Magnuson J.K."/>
            <person name="James T.Y."/>
            <person name="O'Malley M.A."/>
            <person name="Stajich J.E."/>
            <person name="Spatafora J.W."/>
            <person name="Visel A."/>
            <person name="Grigoriev I.V."/>
        </authorList>
    </citation>
    <scope>NUCLEOTIDE SEQUENCE [LARGE SCALE GENOMIC DNA]</scope>
    <source>
        <strain evidence="6 7">62-1032</strain>
    </source>
</reference>
<evidence type="ECO:0000256" key="3">
    <source>
        <dbReference type="ARBA" id="ARBA00022989"/>
    </source>
</evidence>
<evidence type="ECO:0000313" key="6">
    <source>
        <dbReference type="EMBL" id="ORY81285.1"/>
    </source>
</evidence>
<feature type="transmembrane region" description="Helical" evidence="5">
    <location>
        <begin position="493"/>
        <end position="514"/>
    </location>
</feature>
<sequence>MDSGAHPPQQATHDLVPGTVRLFDSDGNDISGGELLLSPAPSTDPEDPLNWSTARKHLSLANVILFTLSMGYATGCLFSIYVPYSESSGITITNLNQAVGIQFLLVGFTPLITNPLAAAYGKRLCYLGALLLGAALCFWSPYITSGAQWNARCALFGVAGGPIFSLTEISIADVFFLHQRATPMSIYVSALYTGTLLAPLVGAYIYGGMGVHAVFNFAGGFILLIFVFSALTLEETTFHRKPAATTTTTGDGKVAATAHVVEVKPPSSWLHRLRLITRHPDPLAAIKQAGLQPLMMLRLPVVWWCGLQYGWYQVTFNIMNAITASILAPPPYLMGTSSIGLTYLSPTLMTIPGAVLFGWISDRWTIYMAKRNGGISEPEHKLWLMLPIFLGVPGGFLMMGLGPYYGAHWIVYVLGMGLCTVVGSWGTAASLNYLFDVFHDFTPPAAARSSSGHSMHNDNSPYMLSVLMPAMSLAFGFGYIINPWVANLGLRNWSISAAGCTVAVNLTMFPMIWWGKALRRRGASVYYGIIS</sequence>
<dbReference type="Proteomes" id="UP000193467">
    <property type="component" value="Unassembled WGS sequence"/>
</dbReference>
<comment type="subcellular location">
    <subcellularLocation>
        <location evidence="1">Membrane</location>
        <topology evidence="1">Multi-pass membrane protein</topology>
    </subcellularLocation>
</comment>
<keyword evidence="7" id="KW-1185">Reference proteome</keyword>
<protein>
    <submittedName>
        <fullName evidence="6">Major facilitator superfamily domain-containing protein</fullName>
    </submittedName>
</protein>
<dbReference type="Pfam" id="PF07690">
    <property type="entry name" value="MFS_1"/>
    <property type="match status" value="1"/>
</dbReference>
<comment type="caution">
    <text evidence="6">The sequence shown here is derived from an EMBL/GenBank/DDBJ whole genome shotgun (WGS) entry which is preliminary data.</text>
</comment>
<keyword evidence="2 5" id="KW-0812">Transmembrane</keyword>
<dbReference type="PANTHER" id="PTHR23502:SF30">
    <property type="entry name" value="TRANSPORTER, PUTATIVE (AFU_ORTHOLOGUE AFUA_8G04702)-RELATED"/>
    <property type="match status" value="1"/>
</dbReference>
<evidence type="ECO:0000256" key="4">
    <source>
        <dbReference type="ARBA" id="ARBA00023136"/>
    </source>
</evidence>
<dbReference type="SUPFAM" id="SSF103473">
    <property type="entry name" value="MFS general substrate transporter"/>
    <property type="match status" value="1"/>
</dbReference>
<dbReference type="PANTHER" id="PTHR23502">
    <property type="entry name" value="MAJOR FACILITATOR SUPERFAMILY"/>
    <property type="match status" value="1"/>
</dbReference>
<feature type="transmembrane region" description="Helical" evidence="5">
    <location>
        <begin position="213"/>
        <end position="233"/>
    </location>
</feature>
<evidence type="ECO:0000313" key="7">
    <source>
        <dbReference type="Proteomes" id="UP000193467"/>
    </source>
</evidence>
<dbReference type="GO" id="GO:0022857">
    <property type="term" value="F:transmembrane transporter activity"/>
    <property type="evidence" value="ECO:0007669"/>
    <property type="project" value="InterPro"/>
</dbReference>
<evidence type="ECO:0000256" key="2">
    <source>
        <dbReference type="ARBA" id="ARBA00022692"/>
    </source>
</evidence>
<feature type="transmembrane region" description="Helical" evidence="5">
    <location>
        <begin position="301"/>
        <end position="328"/>
    </location>
</feature>
<name>A0A1Y2FEL9_9BASI</name>
<dbReference type="AlphaFoldDB" id="A0A1Y2FEL9"/>
<keyword evidence="4 5" id="KW-0472">Membrane</keyword>
<dbReference type="OrthoDB" id="5215911at2759"/>